<feature type="signal peptide" evidence="3">
    <location>
        <begin position="1"/>
        <end position="27"/>
    </location>
</feature>
<sequence>MVHFRAPATTRAVLAALLLMIPCSTLAFLVSESTGSRRLTAKKPLVVSFASKESSASISASAEEERASRRKELFNLLGSTPSNAPTSPDFTNYILGAIQRLEQVCPTPDQDVLGKLGGTWELLWTAQDRSSEEYNTLGPLFTWINPIEDQSYSNNPDGSSGRLNPVLPRAVQDQLERLGLIRIDQELANVKSTQSIDLQKRRVRNIVTFAVPGFPDASNTRRASLTVDIDITPHASNARRVNVKFQACRLIISKSPIDINFPLGLLGPTGWLVTDYIDDDMRITRGHKGSVFVLRRPRKSAEV</sequence>
<dbReference type="InterPro" id="IPR006843">
    <property type="entry name" value="PAP/fibrillin_dom"/>
</dbReference>
<proteinExistence type="predicted"/>
<feature type="domain" description="Plastid lipid-associated protein/fibrillin conserved" evidence="4">
    <location>
        <begin position="192"/>
        <end position="294"/>
    </location>
</feature>
<comment type="caution">
    <text evidence="5">The sequence shown here is derived from an EMBL/GenBank/DDBJ whole genome shotgun (WGS) entry which is preliminary data.</text>
</comment>
<dbReference type="GO" id="GO:0009536">
    <property type="term" value="C:plastid"/>
    <property type="evidence" value="ECO:0007669"/>
    <property type="project" value="UniProtKB-SubCell"/>
</dbReference>
<comment type="subcellular location">
    <subcellularLocation>
        <location evidence="1">Plastid</location>
    </subcellularLocation>
</comment>
<protein>
    <submittedName>
        <fullName evidence="5">PAP_fibrillin</fullName>
    </submittedName>
</protein>
<dbReference type="Proteomes" id="UP001153069">
    <property type="component" value="Unassembled WGS sequence"/>
</dbReference>
<dbReference type="EMBL" id="CAICTM010000023">
    <property type="protein sequence ID" value="CAB9497631.1"/>
    <property type="molecule type" value="Genomic_DNA"/>
</dbReference>
<dbReference type="OrthoDB" id="201321at2759"/>
<dbReference type="InterPro" id="IPR039633">
    <property type="entry name" value="PAP"/>
</dbReference>
<evidence type="ECO:0000256" key="2">
    <source>
        <dbReference type="ARBA" id="ARBA00022640"/>
    </source>
</evidence>
<evidence type="ECO:0000313" key="6">
    <source>
        <dbReference type="Proteomes" id="UP001153069"/>
    </source>
</evidence>
<dbReference type="AlphaFoldDB" id="A0A9N8D9F4"/>
<reference evidence="5" key="1">
    <citation type="submission" date="2020-06" db="EMBL/GenBank/DDBJ databases">
        <authorList>
            <consortium name="Plant Systems Biology data submission"/>
        </authorList>
    </citation>
    <scope>NUCLEOTIDE SEQUENCE</scope>
    <source>
        <strain evidence="5">D6</strain>
    </source>
</reference>
<keyword evidence="6" id="KW-1185">Reference proteome</keyword>
<dbReference type="PANTHER" id="PTHR31906">
    <property type="entry name" value="PLASTID-LIPID-ASSOCIATED PROTEIN 4, CHLOROPLASTIC-RELATED"/>
    <property type="match status" value="1"/>
</dbReference>
<gene>
    <name evidence="5" type="ORF">SEMRO_23_G015750.1</name>
</gene>
<organism evidence="5 6">
    <name type="scientific">Seminavis robusta</name>
    <dbReference type="NCBI Taxonomy" id="568900"/>
    <lineage>
        <taxon>Eukaryota</taxon>
        <taxon>Sar</taxon>
        <taxon>Stramenopiles</taxon>
        <taxon>Ochrophyta</taxon>
        <taxon>Bacillariophyta</taxon>
        <taxon>Bacillariophyceae</taxon>
        <taxon>Bacillariophycidae</taxon>
        <taxon>Naviculales</taxon>
        <taxon>Naviculaceae</taxon>
        <taxon>Seminavis</taxon>
    </lineage>
</organism>
<evidence type="ECO:0000259" key="4">
    <source>
        <dbReference type="Pfam" id="PF04755"/>
    </source>
</evidence>
<feature type="chain" id="PRO_5040142327" evidence="3">
    <location>
        <begin position="28"/>
        <end position="303"/>
    </location>
</feature>
<evidence type="ECO:0000256" key="1">
    <source>
        <dbReference type="ARBA" id="ARBA00004474"/>
    </source>
</evidence>
<dbReference type="Pfam" id="PF04755">
    <property type="entry name" value="PAP_fibrillin"/>
    <property type="match status" value="1"/>
</dbReference>
<accession>A0A9N8D9F4</accession>
<keyword evidence="2" id="KW-0934">Plastid</keyword>
<name>A0A9N8D9F4_9STRA</name>
<evidence type="ECO:0000313" key="5">
    <source>
        <dbReference type="EMBL" id="CAB9497631.1"/>
    </source>
</evidence>
<keyword evidence="3" id="KW-0732">Signal</keyword>
<evidence type="ECO:0000256" key="3">
    <source>
        <dbReference type="SAM" id="SignalP"/>
    </source>
</evidence>